<dbReference type="RefSeq" id="WP_106302086.1">
    <property type="nucleotide sequence ID" value="NZ_PVWO01000061.1"/>
</dbReference>
<protein>
    <submittedName>
        <fullName evidence="4">Uncharacterized protein</fullName>
    </submittedName>
</protein>
<dbReference type="PROSITE" id="PS50088">
    <property type="entry name" value="ANK_REPEAT"/>
    <property type="match status" value="1"/>
</dbReference>
<dbReference type="Gene3D" id="1.25.40.20">
    <property type="entry name" value="Ankyrin repeat-containing domain"/>
    <property type="match status" value="1"/>
</dbReference>
<keyword evidence="5" id="KW-1185">Reference proteome</keyword>
<evidence type="ECO:0000256" key="3">
    <source>
        <dbReference type="PROSITE-ProRule" id="PRU00023"/>
    </source>
</evidence>
<feature type="repeat" description="ANK" evidence="3">
    <location>
        <begin position="149"/>
        <end position="177"/>
    </location>
</feature>
<dbReference type="EMBL" id="PVWO01000061">
    <property type="protein sequence ID" value="PSB57807.1"/>
    <property type="molecule type" value="Genomic_DNA"/>
</dbReference>
<dbReference type="OrthoDB" id="455153at2"/>
<dbReference type="Pfam" id="PF12796">
    <property type="entry name" value="Ank_2"/>
    <property type="match status" value="1"/>
</dbReference>
<dbReference type="InterPro" id="IPR036770">
    <property type="entry name" value="Ankyrin_rpt-contain_sf"/>
</dbReference>
<proteinExistence type="predicted"/>
<gene>
    <name evidence="4" type="ORF">C7B77_07145</name>
</gene>
<dbReference type="AlphaFoldDB" id="A0A2T1GJ78"/>
<dbReference type="InterPro" id="IPR002110">
    <property type="entry name" value="Ankyrin_rpt"/>
</dbReference>
<organism evidence="4 5">
    <name type="scientific">Chamaesiphon polymorphus CCALA 037</name>
    <dbReference type="NCBI Taxonomy" id="2107692"/>
    <lineage>
        <taxon>Bacteria</taxon>
        <taxon>Bacillati</taxon>
        <taxon>Cyanobacteriota</taxon>
        <taxon>Cyanophyceae</taxon>
        <taxon>Gomontiellales</taxon>
        <taxon>Chamaesiphonaceae</taxon>
        <taxon>Chamaesiphon</taxon>
    </lineage>
</organism>
<dbReference type="PANTHER" id="PTHR24198:SF165">
    <property type="entry name" value="ANKYRIN REPEAT-CONTAINING PROTEIN-RELATED"/>
    <property type="match status" value="1"/>
</dbReference>
<evidence type="ECO:0000313" key="4">
    <source>
        <dbReference type="EMBL" id="PSB57807.1"/>
    </source>
</evidence>
<reference evidence="4 5" key="1">
    <citation type="submission" date="2018-03" db="EMBL/GenBank/DDBJ databases">
        <title>The ancient ancestry and fast evolution of plastids.</title>
        <authorList>
            <person name="Moore K.R."/>
            <person name="Magnabosco C."/>
            <person name="Momper L."/>
            <person name="Gold D.A."/>
            <person name="Bosak T."/>
            <person name="Fournier G.P."/>
        </authorList>
    </citation>
    <scope>NUCLEOTIDE SEQUENCE [LARGE SCALE GENOMIC DNA]</scope>
    <source>
        <strain evidence="4 5">CCALA 037</strain>
    </source>
</reference>
<evidence type="ECO:0000313" key="5">
    <source>
        <dbReference type="Proteomes" id="UP000238937"/>
    </source>
</evidence>
<accession>A0A2T1GJ78</accession>
<dbReference type="Proteomes" id="UP000238937">
    <property type="component" value="Unassembled WGS sequence"/>
</dbReference>
<dbReference type="SMART" id="SM00248">
    <property type="entry name" value="ANK"/>
    <property type="match status" value="3"/>
</dbReference>
<comment type="caution">
    <text evidence="4">The sequence shown here is derived from an EMBL/GenBank/DDBJ whole genome shotgun (WGS) entry which is preliminary data.</text>
</comment>
<evidence type="ECO:0000256" key="1">
    <source>
        <dbReference type="ARBA" id="ARBA00022737"/>
    </source>
</evidence>
<dbReference type="PROSITE" id="PS50297">
    <property type="entry name" value="ANK_REP_REGION"/>
    <property type="match status" value="1"/>
</dbReference>
<sequence length="229" mass="25686">MDYPISTCLEESPIYQAVIKGKIDDVRSSLAHKVFSWDWADDDEDDYIFRNSLNKAVEIDRSDIVAILLQAHFGDNGYDKRNWKPWYVTEALETAARLGRQEIVRQVLETEQDNIRNISNALDSGVWSRNITILQMLMDAGASPNAITDWGTPLIAATSAGDLNVVKFLIEAGADPNKGVDMKGYCSPLLSAAFEGHQDIFDYLLPFVTDEEEIEVAQEYVSIKNTDNC</sequence>
<keyword evidence="1" id="KW-0677">Repeat</keyword>
<name>A0A2T1GJ78_9CYAN</name>
<dbReference type="SUPFAM" id="SSF48403">
    <property type="entry name" value="Ankyrin repeat"/>
    <property type="match status" value="1"/>
</dbReference>
<keyword evidence="2 3" id="KW-0040">ANK repeat</keyword>
<dbReference type="PANTHER" id="PTHR24198">
    <property type="entry name" value="ANKYRIN REPEAT AND PROTEIN KINASE DOMAIN-CONTAINING PROTEIN"/>
    <property type="match status" value="1"/>
</dbReference>
<evidence type="ECO:0000256" key="2">
    <source>
        <dbReference type="ARBA" id="ARBA00023043"/>
    </source>
</evidence>